<gene>
    <name evidence="2" type="ORF">Vretimale_12460</name>
</gene>
<feature type="region of interest" description="Disordered" evidence="1">
    <location>
        <begin position="65"/>
        <end position="85"/>
    </location>
</feature>
<reference evidence="2" key="1">
    <citation type="journal article" date="2021" name="Proc. Natl. Acad. Sci. U.S.A.">
        <title>Three genomes in the algal genus Volvox reveal the fate of a haploid sex-determining region after a transition to homothallism.</title>
        <authorList>
            <person name="Yamamoto K."/>
            <person name="Hamaji T."/>
            <person name="Kawai-Toyooka H."/>
            <person name="Matsuzaki R."/>
            <person name="Takahashi F."/>
            <person name="Nishimura Y."/>
            <person name="Kawachi M."/>
            <person name="Noguchi H."/>
            <person name="Minakuchi Y."/>
            <person name="Umen J.G."/>
            <person name="Toyoda A."/>
            <person name="Nozaki H."/>
        </authorList>
    </citation>
    <scope>NUCLEOTIDE SEQUENCE</scope>
    <source>
        <strain evidence="2">NIES-3785</strain>
    </source>
</reference>
<evidence type="ECO:0000256" key="1">
    <source>
        <dbReference type="SAM" id="MobiDB-lite"/>
    </source>
</evidence>
<sequence length="277" mass="28192">MSLDEWCLHTTPGGASFERITVLQPTADYLVPLPAWLRAAALHIGGDGLKRKQLTVFWWNAAPDGPAPTVPPPPSQRASEPKRSSGAWRAATVIGFNPHTGLFTLKYHSDPKKQVSQIYLPLALIHFARMAPPAGAFAAGTRRCRRLRPWQAQFSAGSGANASRSAAGTPNGAAAAAAGAAPEAAAARATATATAAGPTRKFRVIGAAAGATAAKTAAAVTATPTPAATAAVAAVAATLSAAAAREAAAARAIDAARGQQQRRLGSGMAQEAQGRRA</sequence>
<comment type="caution">
    <text evidence="2">The sequence shown here is derived from an EMBL/GenBank/DDBJ whole genome shotgun (WGS) entry which is preliminary data.</text>
</comment>
<accession>A0A8J4GJT7</accession>
<dbReference type="AlphaFoldDB" id="A0A8J4GJT7"/>
<proteinExistence type="predicted"/>
<dbReference type="Proteomes" id="UP000722791">
    <property type="component" value="Unassembled WGS sequence"/>
</dbReference>
<feature type="compositionally biased region" description="Pro residues" evidence="1">
    <location>
        <begin position="65"/>
        <end position="75"/>
    </location>
</feature>
<evidence type="ECO:0000313" key="3">
    <source>
        <dbReference type="Proteomes" id="UP000722791"/>
    </source>
</evidence>
<name>A0A8J4GJT7_9CHLO</name>
<protein>
    <submittedName>
        <fullName evidence="2">Uncharacterized protein</fullName>
    </submittedName>
</protein>
<evidence type="ECO:0000313" key="2">
    <source>
        <dbReference type="EMBL" id="GIM08456.1"/>
    </source>
</evidence>
<dbReference type="EMBL" id="BNCQ01000027">
    <property type="protein sequence ID" value="GIM08456.1"/>
    <property type="molecule type" value="Genomic_DNA"/>
</dbReference>
<organism evidence="2 3">
    <name type="scientific">Volvox reticuliferus</name>
    <dbReference type="NCBI Taxonomy" id="1737510"/>
    <lineage>
        <taxon>Eukaryota</taxon>
        <taxon>Viridiplantae</taxon>
        <taxon>Chlorophyta</taxon>
        <taxon>core chlorophytes</taxon>
        <taxon>Chlorophyceae</taxon>
        <taxon>CS clade</taxon>
        <taxon>Chlamydomonadales</taxon>
        <taxon>Volvocaceae</taxon>
        <taxon>Volvox</taxon>
    </lineage>
</organism>
<feature type="region of interest" description="Disordered" evidence="1">
    <location>
        <begin position="258"/>
        <end position="277"/>
    </location>
</feature>